<evidence type="ECO:0000313" key="3">
    <source>
        <dbReference type="Proteomes" id="UP000193335"/>
    </source>
</evidence>
<name>A0A1Y2J7X6_BRAJP</name>
<evidence type="ECO:0000256" key="1">
    <source>
        <dbReference type="SAM" id="MobiDB-lite"/>
    </source>
</evidence>
<reference evidence="2 3" key="1">
    <citation type="submission" date="2017-03" db="EMBL/GenBank/DDBJ databases">
        <title>Whole genome sequences of fourteen strains of Bradyrhizobium canariense and one strain of Bradyrhizobium japonicum isolated from Lupinus (Papilionoideae: Genisteae) species in Algeria.</title>
        <authorList>
            <person name="Crovadore J."/>
            <person name="Chekireb D."/>
            <person name="Brachmann A."/>
            <person name="Chablais R."/>
            <person name="Cochard B."/>
            <person name="Lefort F."/>
        </authorList>
    </citation>
    <scope>NUCLEOTIDE SEQUENCE [LARGE SCALE GENOMIC DNA]</scope>
    <source>
        <strain evidence="2 3">UBMA197</strain>
    </source>
</reference>
<dbReference type="EMBL" id="NAFL01000287">
    <property type="protein sequence ID" value="OSJ21392.1"/>
    <property type="molecule type" value="Genomic_DNA"/>
</dbReference>
<evidence type="ECO:0000313" key="2">
    <source>
        <dbReference type="EMBL" id="OSJ21392.1"/>
    </source>
</evidence>
<protein>
    <submittedName>
        <fullName evidence="2">Uncharacterized protein</fullName>
    </submittedName>
</protein>
<comment type="caution">
    <text evidence="2">The sequence shown here is derived from an EMBL/GenBank/DDBJ whole genome shotgun (WGS) entry which is preliminary data.</text>
</comment>
<sequence>MIDFPLPIPLPTHSRTKLTSDMIAQFGMVAADRISGADAAPQSHASPSQRIAVHPERRVSEASQRLSLACLLIGDVVAIAREKLRNSDCIERSYVVGDQSPI</sequence>
<accession>A0A1Y2J7X6</accession>
<gene>
    <name evidence="2" type="ORF">BSZ19_49140</name>
</gene>
<proteinExistence type="predicted"/>
<organism evidence="2 3">
    <name type="scientific">Bradyrhizobium japonicum</name>
    <dbReference type="NCBI Taxonomy" id="375"/>
    <lineage>
        <taxon>Bacteria</taxon>
        <taxon>Pseudomonadati</taxon>
        <taxon>Pseudomonadota</taxon>
        <taxon>Alphaproteobacteria</taxon>
        <taxon>Hyphomicrobiales</taxon>
        <taxon>Nitrobacteraceae</taxon>
        <taxon>Bradyrhizobium</taxon>
    </lineage>
</organism>
<dbReference type="AlphaFoldDB" id="A0A1Y2J7X6"/>
<feature type="region of interest" description="Disordered" evidence="1">
    <location>
        <begin position="35"/>
        <end position="57"/>
    </location>
</feature>
<dbReference type="Proteomes" id="UP000193335">
    <property type="component" value="Unassembled WGS sequence"/>
</dbReference>